<proteinExistence type="predicted"/>
<evidence type="ECO:0000256" key="1">
    <source>
        <dbReference type="SAM" id="Phobius"/>
    </source>
</evidence>
<dbReference type="RefSeq" id="WP_380230698.1">
    <property type="nucleotide sequence ID" value="NZ_JBHSVH010000002.1"/>
</dbReference>
<feature type="transmembrane region" description="Helical" evidence="1">
    <location>
        <begin position="207"/>
        <end position="229"/>
    </location>
</feature>
<comment type="caution">
    <text evidence="2">The sequence shown here is derived from an EMBL/GenBank/DDBJ whole genome shotgun (WGS) entry which is preliminary data.</text>
</comment>
<keyword evidence="1" id="KW-0472">Membrane</keyword>
<dbReference type="Proteomes" id="UP001596435">
    <property type="component" value="Unassembled WGS sequence"/>
</dbReference>
<evidence type="ECO:0000313" key="3">
    <source>
        <dbReference type="Proteomes" id="UP001596435"/>
    </source>
</evidence>
<dbReference type="EMBL" id="JBHTAJ010000010">
    <property type="protein sequence ID" value="MFC7179307.1"/>
    <property type="molecule type" value="Genomic_DNA"/>
</dbReference>
<evidence type="ECO:0008006" key="4">
    <source>
        <dbReference type="Google" id="ProtNLM"/>
    </source>
</evidence>
<evidence type="ECO:0000313" key="2">
    <source>
        <dbReference type="EMBL" id="MFC7179307.1"/>
    </source>
</evidence>
<keyword evidence="1" id="KW-1133">Transmembrane helix</keyword>
<keyword evidence="1" id="KW-0812">Transmembrane</keyword>
<sequence>MNAWDREWQRAAGLEGLSLTRQQPGAAAGRPPVPVSVARRRMRRVVWSLAAAWVLIVLLDIVLMRTSVLRGNHTGIATFTGGLFGCLLLGIHQGWAGRPEVTNADGRLLISALTLTGRRTVELDQLRRVRRFSTISRGGGYVDEFRLRDRHGIGLSVENLPVTRAALRGALQADGVDRSDPVAITRHARSGLALYPRSGVPEALHRLWGLSMMMGAVWIPAVAGFATACRLTGRHVL</sequence>
<organism evidence="2 3">
    <name type="scientific">Kitasatospora paranensis</name>
    <dbReference type="NCBI Taxonomy" id="258053"/>
    <lineage>
        <taxon>Bacteria</taxon>
        <taxon>Bacillati</taxon>
        <taxon>Actinomycetota</taxon>
        <taxon>Actinomycetes</taxon>
        <taxon>Kitasatosporales</taxon>
        <taxon>Streptomycetaceae</taxon>
        <taxon>Kitasatospora</taxon>
    </lineage>
</organism>
<protein>
    <recommendedName>
        <fullName evidence="4">PH domain-containing protein</fullName>
    </recommendedName>
</protein>
<reference evidence="3" key="1">
    <citation type="journal article" date="2019" name="Int. J. Syst. Evol. Microbiol.">
        <title>The Global Catalogue of Microorganisms (GCM) 10K type strain sequencing project: providing services to taxonomists for standard genome sequencing and annotation.</title>
        <authorList>
            <consortium name="The Broad Institute Genomics Platform"/>
            <consortium name="The Broad Institute Genome Sequencing Center for Infectious Disease"/>
            <person name="Wu L."/>
            <person name="Ma J."/>
        </authorList>
    </citation>
    <scope>NUCLEOTIDE SEQUENCE [LARGE SCALE GENOMIC DNA]</scope>
    <source>
        <strain evidence="3">CGMCC 1.12859</strain>
    </source>
</reference>
<feature type="transmembrane region" description="Helical" evidence="1">
    <location>
        <begin position="45"/>
        <end position="63"/>
    </location>
</feature>
<keyword evidence="3" id="KW-1185">Reference proteome</keyword>
<feature type="transmembrane region" description="Helical" evidence="1">
    <location>
        <begin position="75"/>
        <end position="95"/>
    </location>
</feature>
<name>A0ABW2FT48_9ACTN</name>
<gene>
    <name evidence="2" type="ORF">ACFQMG_06990</name>
</gene>
<accession>A0ABW2FT48</accession>